<dbReference type="PANTHER" id="PTHR43250:SF2">
    <property type="entry name" value="EXODEOXYRIBONUCLEASE III"/>
    <property type="match status" value="1"/>
</dbReference>
<evidence type="ECO:0000256" key="2">
    <source>
        <dbReference type="ARBA" id="ARBA00022723"/>
    </source>
</evidence>
<dbReference type="InterPro" id="IPR004808">
    <property type="entry name" value="AP_endonuc_1"/>
</dbReference>
<evidence type="ECO:0000256" key="3">
    <source>
        <dbReference type="ARBA" id="ARBA00022801"/>
    </source>
</evidence>
<dbReference type="PROSITE" id="PS00726">
    <property type="entry name" value="AP_NUCLEASE_F1_1"/>
    <property type="match status" value="1"/>
</dbReference>
<evidence type="ECO:0000313" key="10">
    <source>
        <dbReference type="Proteomes" id="UP000346198"/>
    </source>
</evidence>
<dbReference type="CDD" id="cd09086">
    <property type="entry name" value="ExoIII-like_AP-endo"/>
    <property type="match status" value="1"/>
</dbReference>
<evidence type="ECO:0000256" key="6">
    <source>
        <dbReference type="PIRSR" id="PIRSR604808-2"/>
    </source>
</evidence>
<dbReference type="Gene3D" id="3.60.10.10">
    <property type="entry name" value="Endonuclease/exonuclease/phosphatase"/>
    <property type="match status" value="1"/>
</dbReference>
<dbReference type="InterPro" id="IPR037493">
    <property type="entry name" value="ExoIII-like"/>
</dbReference>
<feature type="binding site" evidence="6">
    <location>
        <position position="248"/>
    </location>
    <ligand>
        <name>Mg(2+)</name>
        <dbReference type="ChEBI" id="CHEBI:18420"/>
        <label>1</label>
    </ligand>
</feature>
<protein>
    <submittedName>
        <fullName evidence="9">Exodeoxyribonuclease III</fullName>
    </submittedName>
</protein>
<organism evidence="9 10">
    <name type="scientific">Pontiella sulfatireligans</name>
    <dbReference type="NCBI Taxonomy" id="2750658"/>
    <lineage>
        <taxon>Bacteria</taxon>
        <taxon>Pseudomonadati</taxon>
        <taxon>Kiritimatiellota</taxon>
        <taxon>Kiritimatiellia</taxon>
        <taxon>Kiritimatiellales</taxon>
        <taxon>Pontiellaceae</taxon>
        <taxon>Pontiella</taxon>
    </lineage>
</organism>
<feature type="binding site" evidence="6">
    <location>
        <position position="247"/>
    </location>
    <ligand>
        <name>Mg(2+)</name>
        <dbReference type="ChEBI" id="CHEBI:18420"/>
        <label>1</label>
    </ligand>
</feature>
<dbReference type="NCBIfam" id="TIGR00195">
    <property type="entry name" value="exoDNase_III"/>
    <property type="match status" value="1"/>
</dbReference>
<feature type="active site" description="Proton acceptor" evidence="5">
    <location>
        <position position="248"/>
    </location>
</feature>
<name>A0A6C2UI53_9BACT</name>
<evidence type="ECO:0000256" key="4">
    <source>
        <dbReference type="ARBA" id="ARBA00022842"/>
    </source>
</evidence>
<dbReference type="InterPro" id="IPR036691">
    <property type="entry name" value="Endo/exonu/phosph_ase_sf"/>
</dbReference>
<gene>
    <name evidence="9" type="primary">xthA</name>
    <name evidence="9" type="ORF">SCARR_01868</name>
</gene>
<reference evidence="9 10" key="1">
    <citation type="submission" date="2019-04" db="EMBL/GenBank/DDBJ databases">
        <authorList>
            <person name="Van Vliet M D."/>
        </authorList>
    </citation>
    <scope>NUCLEOTIDE SEQUENCE [LARGE SCALE GENOMIC DNA]</scope>
    <source>
        <strain evidence="9 10">F21</strain>
    </source>
</reference>
<evidence type="ECO:0000256" key="7">
    <source>
        <dbReference type="PIRSR" id="PIRSR604808-3"/>
    </source>
</evidence>
<evidence type="ECO:0000256" key="1">
    <source>
        <dbReference type="ARBA" id="ARBA00007092"/>
    </source>
</evidence>
<dbReference type="EMBL" id="CAAHFH010000001">
    <property type="protein sequence ID" value="VGO19808.1"/>
    <property type="molecule type" value="Genomic_DNA"/>
</dbReference>
<feature type="active site" evidence="5">
    <location>
        <position position="105"/>
    </location>
</feature>
<evidence type="ECO:0000256" key="5">
    <source>
        <dbReference type="PIRSR" id="PIRSR604808-1"/>
    </source>
</evidence>
<dbReference type="Proteomes" id="UP000346198">
    <property type="component" value="Unassembled WGS sequence"/>
</dbReference>
<dbReference type="GO" id="GO:0006281">
    <property type="term" value="P:DNA repair"/>
    <property type="evidence" value="ECO:0007669"/>
    <property type="project" value="InterPro"/>
</dbReference>
<proteinExistence type="inferred from homology"/>
<keyword evidence="3" id="KW-0378">Hydrolase</keyword>
<dbReference type="GO" id="GO:0008311">
    <property type="term" value="F:double-stranded DNA 3'-5' DNA exonuclease activity"/>
    <property type="evidence" value="ECO:0007669"/>
    <property type="project" value="InterPro"/>
</dbReference>
<evidence type="ECO:0000259" key="8">
    <source>
        <dbReference type="Pfam" id="PF03372"/>
    </source>
</evidence>
<feature type="binding site" evidence="6">
    <location>
        <position position="34"/>
    </location>
    <ligand>
        <name>Mg(2+)</name>
        <dbReference type="ChEBI" id="CHEBI:18420"/>
        <label>1</label>
    </ligand>
</feature>
<feature type="domain" description="Endonuclease/exonuclease/phosphatase" evidence="8">
    <location>
        <begin position="4"/>
        <end position="248"/>
    </location>
</feature>
<dbReference type="Pfam" id="PF03372">
    <property type="entry name" value="Exo_endo_phos"/>
    <property type="match status" value="1"/>
</dbReference>
<dbReference type="GO" id="GO:0003677">
    <property type="term" value="F:DNA binding"/>
    <property type="evidence" value="ECO:0007669"/>
    <property type="project" value="InterPro"/>
</dbReference>
<dbReference type="PANTHER" id="PTHR43250">
    <property type="entry name" value="EXODEOXYRIBONUCLEASE III"/>
    <property type="match status" value="1"/>
</dbReference>
<comment type="cofactor">
    <cofactor evidence="6">
        <name>Mg(2+)</name>
        <dbReference type="ChEBI" id="CHEBI:18420"/>
    </cofactor>
    <cofactor evidence="6">
        <name>Mn(2+)</name>
        <dbReference type="ChEBI" id="CHEBI:29035"/>
    </cofactor>
    <text evidence="6">Probably binds two magnesium or manganese ions per subunit.</text>
</comment>
<keyword evidence="10" id="KW-1185">Reference proteome</keyword>
<accession>A0A6C2UI53</accession>
<dbReference type="GO" id="GO:0046872">
    <property type="term" value="F:metal ion binding"/>
    <property type="evidence" value="ECO:0007669"/>
    <property type="project" value="UniProtKB-KW"/>
</dbReference>
<dbReference type="GO" id="GO:0004519">
    <property type="term" value="F:endonuclease activity"/>
    <property type="evidence" value="ECO:0007669"/>
    <property type="project" value="InterPro"/>
</dbReference>
<feature type="site" description="Interaction with DNA substrate" evidence="7">
    <location>
        <position position="248"/>
    </location>
</feature>
<feature type="binding site" evidence="6">
    <location>
        <position position="7"/>
    </location>
    <ligand>
        <name>Mg(2+)</name>
        <dbReference type="ChEBI" id="CHEBI:18420"/>
        <label>1</label>
    </ligand>
</feature>
<dbReference type="InterPro" id="IPR020847">
    <property type="entry name" value="AP_endonuclease_F1_BS"/>
</dbReference>
<dbReference type="PROSITE" id="PS51435">
    <property type="entry name" value="AP_NUCLEASE_F1_4"/>
    <property type="match status" value="1"/>
</dbReference>
<comment type="similarity">
    <text evidence="1">Belongs to the DNA repair enzymes AP/ExoA family.</text>
</comment>
<dbReference type="AlphaFoldDB" id="A0A6C2UI53"/>
<dbReference type="NCBIfam" id="TIGR00633">
    <property type="entry name" value="xth"/>
    <property type="match status" value="1"/>
</dbReference>
<evidence type="ECO:0000313" key="9">
    <source>
        <dbReference type="EMBL" id="VGO19808.1"/>
    </source>
</evidence>
<keyword evidence="2 6" id="KW-0479">Metal-binding</keyword>
<dbReference type="SUPFAM" id="SSF56219">
    <property type="entry name" value="DNase I-like"/>
    <property type="match status" value="1"/>
</dbReference>
<sequence>MKIATFNANSIRSRLPILLQWLEDHQPDVLGIQETKAQDADFPKDAIEAAGYHVVFKGEKSYNGVALICKSEPQDVKFGFSDGGPADETRLVRAVVDGVAVVNTYVPQGRAIDHVMYKYKLQWYARLKKLFEAEYAPDMPLAWIGDINIAVEPIDVNKPETRKDDPCYHIDAHNAFLDVCSFGFEDMLRKHHPGEELYSFFDYRAKNAIERNLGWRIDYVLATEPLASKCISCEIDLEPRKKEKPSDHTFMVAEFKA</sequence>
<feature type="active site" description="Proton donor/acceptor" evidence="5">
    <location>
        <position position="146"/>
    </location>
</feature>
<feature type="binding site" evidence="6">
    <location>
        <position position="148"/>
    </location>
    <ligand>
        <name>Mg(2+)</name>
        <dbReference type="ChEBI" id="CHEBI:18420"/>
        <label>1</label>
    </ligand>
</feature>
<keyword evidence="6" id="KW-0464">Manganese</keyword>
<feature type="site" description="Transition state stabilizer" evidence="7">
    <location>
        <position position="148"/>
    </location>
</feature>
<feature type="binding site" evidence="6">
    <location>
        <position position="146"/>
    </location>
    <ligand>
        <name>Mg(2+)</name>
        <dbReference type="ChEBI" id="CHEBI:18420"/>
        <label>1</label>
    </ligand>
</feature>
<dbReference type="InterPro" id="IPR005135">
    <property type="entry name" value="Endo/exonuclease/phosphatase"/>
</dbReference>
<keyword evidence="4 6" id="KW-0460">Magnesium</keyword>
<feature type="site" description="Important for catalytic activity" evidence="7">
    <location>
        <position position="218"/>
    </location>
</feature>
<dbReference type="RefSeq" id="WP_136061255.1">
    <property type="nucleotide sequence ID" value="NZ_CAAHFH010000001.1"/>
</dbReference>